<accession>A0ABQ9K3A2</accession>
<evidence type="ECO:0000313" key="2">
    <source>
        <dbReference type="Proteomes" id="UP001162164"/>
    </source>
</evidence>
<name>A0ABQ9K3A2_9CUCU</name>
<dbReference type="EMBL" id="JAPWTJ010000032">
    <property type="protein sequence ID" value="KAJ8984551.1"/>
    <property type="molecule type" value="Genomic_DNA"/>
</dbReference>
<dbReference type="Proteomes" id="UP001162164">
    <property type="component" value="Unassembled WGS sequence"/>
</dbReference>
<organism evidence="1 2">
    <name type="scientific">Molorchus minor</name>
    <dbReference type="NCBI Taxonomy" id="1323400"/>
    <lineage>
        <taxon>Eukaryota</taxon>
        <taxon>Metazoa</taxon>
        <taxon>Ecdysozoa</taxon>
        <taxon>Arthropoda</taxon>
        <taxon>Hexapoda</taxon>
        <taxon>Insecta</taxon>
        <taxon>Pterygota</taxon>
        <taxon>Neoptera</taxon>
        <taxon>Endopterygota</taxon>
        <taxon>Coleoptera</taxon>
        <taxon>Polyphaga</taxon>
        <taxon>Cucujiformia</taxon>
        <taxon>Chrysomeloidea</taxon>
        <taxon>Cerambycidae</taxon>
        <taxon>Lamiinae</taxon>
        <taxon>Monochamini</taxon>
        <taxon>Molorchus</taxon>
    </lineage>
</organism>
<proteinExistence type="predicted"/>
<sequence length="120" mass="14144">MNFMGIQREPESGVFLLARSVIRSPQSQFVATQNVRIGFIPPRGDLSMLFNEPEIQYKYKNICCKQKKRFWILLRMILQRVLEKFHVREPILGEHWLTARLSEIPLGVIRGYLDEVGWLI</sequence>
<evidence type="ECO:0000313" key="1">
    <source>
        <dbReference type="EMBL" id="KAJ8984551.1"/>
    </source>
</evidence>
<reference evidence="1" key="1">
    <citation type="journal article" date="2023" name="Insect Mol. Biol.">
        <title>Genome sequencing provides insights into the evolution of gene families encoding plant cell wall-degrading enzymes in longhorned beetles.</title>
        <authorList>
            <person name="Shin N.R."/>
            <person name="Okamura Y."/>
            <person name="Kirsch R."/>
            <person name="Pauchet Y."/>
        </authorList>
    </citation>
    <scope>NUCLEOTIDE SEQUENCE</scope>
    <source>
        <strain evidence="1">MMC_N1</strain>
    </source>
</reference>
<gene>
    <name evidence="1" type="ORF">NQ317_006837</name>
</gene>
<comment type="caution">
    <text evidence="1">The sequence shown here is derived from an EMBL/GenBank/DDBJ whole genome shotgun (WGS) entry which is preliminary data.</text>
</comment>
<protein>
    <submittedName>
        <fullName evidence="1">Uncharacterized protein</fullName>
    </submittedName>
</protein>
<keyword evidence="2" id="KW-1185">Reference proteome</keyword>